<evidence type="ECO:0000313" key="2">
    <source>
        <dbReference type="Proteomes" id="UP000009183"/>
    </source>
</evidence>
<dbReference type="EMBL" id="FN595601">
    <property type="protein sequence ID" value="CCB50210.1"/>
    <property type="molecule type" value="Genomic_DNA"/>
</dbReference>
<evidence type="ECO:0000313" key="1">
    <source>
        <dbReference type="EMBL" id="CCB50210.1"/>
    </source>
</evidence>
<dbReference type="eggNOG" id="ENOG502SXV1">
    <property type="taxonomic scope" value="Eukaryota"/>
</dbReference>
<feature type="non-terminal residue" evidence="1">
    <location>
        <position position="1"/>
    </location>
</feature>
<dbReference type="AlphaFoldDB" id="F6HDB5"/>
<dbReference type="InParanoid" id="F6HDB5"/>
<dbReference type="HOGENOM" id="CLU_2079159_0_0_1"/>
<dbReference type="Proteomes" id="UP000009183">
    <property type="component" value="Unassembled WGS sequence, unordered"/>
</dbReference>
<accession>F6HDB5</accession>
<gene>
    <name evidence="1" type="ORF">VIT_00s0978g00020</name>
</gene>
<keyword evidence="2" id="KW-1185">Reference proteome</keyword>
<name>F6HDB5_VITVI</name>
<organism evidence="1 2">
    <name type="scientific">Vitis vinifera</name>
    <name type="common">Grape</name>
    <dbReference type="NCBI Taxonomy" id="29760"/>
    <lineage>
        <taxon>Eukaryota</taxon>
        <taxon>Viridiplantae</taxon>
        <taxon>Streptophyta</taxon>
        <taxon>Embryophyta</taxon>
        <taxon>Tracheophyta</taxon>
        <taxon>Spermatophyta</taxon>
        <taxon>Magnoliopsida</taxon>
        <taxon>eudicotyledons</taxon>
        <taxon>Gunneridae</taxon>
        <taxon>Pentapetalae</taxon>
        <taxon>rosids</taxon>
        <taxon>Vitales</taxon>
        <taxon>Vitaceae</taxon>
        <taxon>Viteae</taxon>
        <taxon>Vitis</taxon>
    </lineage>
</organism>
<reference evidence="2" key="1">
    <citation type="journal article" date="2007" name="Nature">
        <title>The grapevine genome sequence suggests ancestral hexaploidization in major angiosperm phyla.</title>
        <authorList>
            <consortium name="The French-Italian Public Consortium for Grapevine Genome Characterization."/>
            <person name="Jaillon O."/>
            <person name="Aury J.-M."/>
            <person name="Noel B."/>
            <person name="Policriti A."/>
            <person name="Clepet C."/>
            <person name="Casagrande A."/>
            <person name="Choisne N."/>
            <person name="Aubourg S."/>
            <person name="Vitulo N."/>
            <person name="Jubin C."/>
            <person name="Vezzi A."/>
            <person name="Legeai F."/>
            <person name="Hugueney P."/>
            <person name="Dasilva C."/>
            <person name="Horner D."/>
            <person name="Mica E."/>
            <person name="Jublot D."/>
            <person name="Poulain J."/>
            <person name="Bruyere C."/>
            <person name="Billault A."/>
            <person name="Segurens B."/>
            <person name="Gouyvenoux M."/>
            <person name="Ugarte E."/>
            <person name="Cattonaro F."/>
            <person name="Anthouard V."/>
            <person name="Vico V."/>
            <person name="Del Fabbro C."/>
            <person name="Alaux M."/>
            <person name="Di Gaspero G."/>
            <person name="Dumas V."/>
            <person name="Felice N."/>
            <person name="Paillard S."/>
            <person name="Juman I."/>
            <person name="Moroldo M."/>
            <person name="Scalabrin S."/>
            <person name="Canaguier A."/>
            <person name="Le Clainche I."/>
            <person name="Malacrida G."/>
            <person name="Durand E."/>
            <person name="Pesole G."/>
            <person name="Laucou V."/>
            <person name="Chatelet P."/>
            <person name="Merdinoglu D."/>
            <person name="Delledonne M."/>
            <person name="Pezzotti M."/>
            <person name="Lecharny A."/>
            <person name="Scarpelli C."/>
            <person name="Artiguenave F."/>
            <person name="Pe M.E."/>
            <person name="Valle G."/>
            <person name="Morgante M."/>
            <person name="Caboche M."/>
            <person name="Adam-Blondon A.-F."/>
            <person name="Weissenbach J."/>
            <person name="Quetier F."/>
            <person name="Wincker P."/>
        </authorList>
    </citation>
    <scope>NUCLEOTIDE SEQUENCE [LARGE SCALE GENOMIC DNA]</scope>
    <source>
        <strain evidence="2">cv. Pinot noir / PN40024</strain>
    </source>
</reference>
<feature type="non-terminal residue" evidence="1">
    <location>
        <position position="118"/>
    </location>
</feature>
<dbReference type="PaxDb" id="29760-VIT_00s0978g00020.t01"/>
<sequence>GEYFAKKGAMLMERHGRNAWRSAMRYAIRTPYSRTSSGVLTLIVLLDLPLTPRNALMLVYLAVVSSLKLAQRKLLKFGQRGYLSLSLFKNHHRRHQCQCQHQLTDPVQQPKMYLAHLH</sequence>
<proteinExistence type="predicted"/>
<protein>
    <submittedName>
        <fullName evidence="1">Uncharacterized protein</fullName>
    </submittedName>
</protein>